<feature type="transmembrane region" description="Helical" evidence="5">
    <location>
        <begin position="12"/>
        <end position="31"/>
    </location>
</feature>
<feature type="domain" description="Ion transport" evidence="6">
    <location>
        <begin position="4"/>
        <end position="34"/>
    </location>
</feature>
<evidence type="ECO:0000313" key="7">
    <source>
        <dbReference type="Proteomes" id="UP000095280"/>
    </source>
</evidence>
<dbReference type="Gene3D" id="1.20.120.350">
    <property type="entry name" value="Voltage-gated potassium channels. Chain C"/>
    <property type="match status" value="1"/>
</dbReference>
<keyword evidence="2 5" id="KW-0812">Transmembrane</keyword>
<dbReference type="AlphaFoldDB" id="A0A1I8FCU6"/>
<organism evidence="7 8">
    <name type="scientific">Macrostomum lignano</name>
    <dbReference type="NCBI Taxonomy" id="282301"/>
    <lineage>
        <taxon>Eukaryota</taxon>
        <taxon>Metazoa</taxon>
        <taxon>Spiralia</taxon>
        <taxon>Lophotrochozoa</taxon>
        <taxon>Platyhelminthes</taxon>
        <taxon>Rhabditophora</taxon>
        <taxon>Macrostomorpha</taxon>
        <taxon>Macrostomida</taxon>
        <taxon>Macrostomidae</taxon>
        <taxon>Macrostomum</taxon>
    </lineage>
</organism>
<keyword evidence="3 5" id="KW-1133">Transmembrane helix</keyword>
<reference evidence="8" key="1">
    <citation type="submission" date="2016-11" db="UniProtKB">
        <authorList>
            <consortium name="WormBaseParasite"/>
        </authorList>
    </citation>
    <scope>IDENTIFICATION</scope>
</reference>
<dbReference type="GO" id="GO:0005216">
    <property type="term" value="F:monoatomic ion channel activity"/>
    <property type="evidence" value="ECO:0007669"/>
    <property type="project" value="InterPro"/>
</dbReference>
<dbReference type="GO" id="GO:0016020">
    <property type="term" value="C:membrane"/>
    <property type="evidence" value="ECO:0007669"/>
    <property type="project" value="UniProtKB-SubCell"/>
</dbReference>
<sequence length="65" mass="7525">MDSYTYLRDPWNWLDVVVLLISYVMLILQNVSLSNNVNCCYILTMRPVEDPSTIHCLRSSVPESC</sequence>
<evidence type="ECO:0000256" key="2">
    <source>
        <dbReference type="ARBA" id="ARBA00022692"/>
    </source>
</evidence>
<evidence type="ECO:0000256" key="1">
    <source>
        <dbReference type="ARBA" id="ARBA00004141"/>
    </source>
</evidence>
<accession>A0A1I8FCU6</accession>
<dbReference type="InterPro" id="IPR027359">
    <property type="entry name" value="Volt_channel_dom_sf"/>
</dbReference>
<name>A0A1I8FCU6_9PLAT</name>
<evidence type="ECO:0000256" key="4">
    <source>
        <dbReference type="ARBA" id="ARBA00023136"/>
    </source>
</evidence>
<dbReference type="Proteomes" id="UP000095280">
    <property type="component" value="Unplaced"/>
</dbReference>
<dbReference type="Pfam" id="PF00520">
    <property type="entry name" value="Ion_trans"/>
    <property type="match status" value="1"/>
</dbReference>
<evidence type="ECO:0000259" key="6">
    <source>
        <dbReference type="Pfam" id="PF00520"/>
    </source>
</evidence>
<comment type="subcellular location">
    <subcellularLocation>
        <location evidence="1">Membrane</location>
        <topology evidence="1">Multi-pass membrane protein</topology>
    </subcellularLocation>
</comment>
<dbReference type="WBParaSite" id="maker-unitig_28193-snap-gene-0.2-mRNA-1">
    <property type="protein sequence ID" value="maker-unitig_28193-snap-gene-0.2-mRNA-1"/>
    <property type="gene ID" value="maker-unitig_28193-snap-gene-0.2"/>
</dbReference>
<proteinExistence type="predicted"/>
<dbReference type="InterPro" id="IPR005821">
    <property type="entry name" value="Ion_trans_dom"/>
</dbReference>
<evidence type="ECO:0000313" key="8">
    <source>
        <dbReference type="WBParaSite" id="maker-unitig_28193-snap-gene-0.2-mRNA-1"/>
    </source>
</evidence>
<keyword evidence="7" id="KW-1185">Reference proteome</keyword>
<keyword evidence="4 5" id="KW-0472">Membrane</keyword>
<protein>
    <submittedName>
        <fullName evidence="8">Ion_trans domain-containing protein</fullName>
    </submittedName>
</protein>
<evidence type="ECO:0000256" key="5">
    <source>
        <dbReference type="SAM" id="Phobius"/>
    </source>
</evidence>
<evidence type="ECO:0000256" key="3">
    <source>
        <dbReference type="ARBA" id="ARBA00022989"/>
    </source>
</evidence>